<reference evidence="1 2" key="1">
    <citation type="journal article" date="2023" name="Science">
        <title>Complex scaffold remodeling in plant triterpene biosynthesis.</title>
        <authorList>
            <person name="De La Pena R."/>
            <person name="Hodgson H."/>
            <person name="Liu J.C."/>
            <person name="Stephenson M.J."/>
            <person name="Martin A.C."/>
            <person name="Owen C."/>
            <person name="Harkess A."/>
            <person name="Leebens-Mack J."/>
            <person name="Jimenez L.E."/>
            <person name="Osbourn A."/>
            <person name="Sattely E.S."/>
        </authorList>
    </citation>
    <scope>NUCLEOTIDE SEQUENCE [LARGE SCALE GENOMIC DNA]</scope>
    <source>
        <strain evidence="2">cv. JPN11</strain>
        <tissue evidence="1">Leaf</tissue>
    </source>
</reference>
<dbReference type="Proteomes" id="UP001164539">
    <property type="component" value="Chromosome 13"/>
</dbReference>
<sequence>MGCCVSTKKEAEAEASSISNKDRLVNAGSEEASKLKGFNHESRAPPPSAEEETVKEVLSETPKPKPIPKPETNFTSHFKQEQTEEEVKNAQKAEVFVKIQESLHYENNMEKKQQLNSNEEIMSEESEICSLSMSESVSTLTNITDKRDYEDEQEVKHQRVSRSPAKLQPRNGVKNRVVNQSPTRRTDQSPGRRINSGSIRFAQSSREESAQRRGLTSNRGRRDPGESSGRRSRSPATTRSSAAMGRSPSARRANRSPGRVKTDPIESSNGSINNSRRVDGRNTEGKWPSNNNNNNSSSINNDCSTSESLENPLVSLECFIFL</sequence>
<proteinExistence type="predicted"/>
<accession>A0ACC1WWN7</accession>
<organism evidence="1 2">
    <name type="scientific">Melia azedarach</name>
    <name type="common">Chinaberry tree</name>
    <dbReference type="NCBI Taxonomy" id="155640"/>
    <lineage>
        <taxon>Eukaryota</taxon>
        <taxon>Viridiplantae</taxon>
        <taxon>Streptophyta</taxon>
        <taxon>Embryophyta</taxon>
        <taxon>Tracheophyta</taxon>
        <taxon>Spermatophyta</taxon>
        <taxon>Magnoliopsida</taxon>
        <taxon>eudicotyledons</taxon>
        <taxon>Gunneridae</taxon>
        <taxon>Pentapetalae</taxon>
        <taxon>rosids</taxon>
        <taxon>malvids</taxon>
        <taxon>Sapindales</taxon>
        <taxon>Meliaceae</taxon>
        <taxon>Melia</taxon>
    </lineage>
</organism>
<keyword evidence="2" id="KW-1185">Reference proteome</keyword>
<evidence type="ECO:0000313" key="2">
    <source>
        <dbReference type="Proteomes" id="UP001164539"/>
    </source>
</evidence>
<evidence type="ECO:0000313" key="1">
    <source>
        <dbReference type="EMBL" id="KAJ4703412.1"/>
    </source>
</evidence>
<comment type="caution">
    <text evidence="1">The sequence shown here is derived from an EMBL/GenBank/DDBJ whole genome shotgun (WGS) entry which is preliminary data.</text>
</comment>
<gene>
    <name evidence="1" type="ORF">OWV82_023323</name>
</gene>
<dbReference type="EMBL" id="CM051406">
    <property type="protein sequence ID" value="KAJ4703412.1"/>
    <property type="molecule type" value="Genomic_DNA"/>
</dbReference>
<protein>
    <submittedName>
        <fullName evidence="1">Serine/arginine repetitive matrix protein 1-like</fullName>
    </submittedName>
</protein>
<name>A0ACC1WWN7_MELAZ</name>